<proteinExistence type="predicted"/>
<gene>
    <name evidence="1" type="ORF">L1987_19098</name>
</gene>
<name>A0ACB9J3I4_9ASTR</name>
<dbReference type="EMBL" id="CM042023">
    <property type="protein sequence ID" value="KAI3814345.1"/>
    <property type="molecule type" value="Genomic_DNA"/>
</dbReference>
<organism evidence="1 2">
    <name type="scientific">Smallanthus sonchifolius</name>
    <dbReference type="NCBI Taxonomy" id="185202"/>
    <lineage>
        <taxon>Eukaryota</taxon>
        <taxon>Viridiplantae</taxon>
        <taxon>Streptophyta</taxon>
        <taxon>Embryophyta</taxon>
        <taxon>Tracheophyta</taxon>
        <taxon>Spermatophyta</taxon>
        <taxon>Magnoliopsida</taxon>
        <taxon>eudicotyledons</taxon>
        <taxon>Gunneridae</taxon>
        <taxon>Pentapetalae</taxon>
        <taxon>asterids</taxon>
        <taxon>campanulids</taxon>
        <taxon>Asterales</taxon>
        <taxon>Asteraceae</taxon>
        <taxon>Asteroideae</taxon>
        <taxon>Heliantheae alliance</taxon>
        <taxon>Millerieae</taxon>
        <taxon>Smallanthus</taxon>
    </lineage>
</organism>
<protein>
    <submittedName>
        <fullName evidence="1">Uncharacterized protein</fullName>
    </submittedName>
</protein>
<comment type="caution">
    <text evidence="1">The sequence shown here is derived from an EMBL/GenBank/DDBJ whole genome shotgun (WGS) entry which is preliminary data.</text>
</comment>
<sequence length="276" mass="31322">MPVLPKTMAQAMPADSETFNKFFDSWICEQNSYLEQLVSAANNHQNDDAVLLPLIDRVVRHYEHYYQAKSDWERRDAISMFNPTWRSKLEDAFLWIGGWRPTLAIHLLYSKSGIQLEAKIGDLMRGLTTGDLGELAPNQVKRIDELQKKTIHEERVLTEKLAKQQESMADRSMVELSNAVSEMIRNECSGGENDEKVESALDSKEDGMEELLHMADDLRLKTLKAVITILTSIQTVHFLIAAAELHLRLHEWGKKRDMNAVSASGTHNHATGLHVS</sequence>
<reference evidence="1 2" key="2">
    <citation type="journal article" date="2022" name="Mol. Ecol. Resour.">
        <title>The genomes of chicory, endive, great burdock and yacon provide insights into Asteraceae paleo-polyploidization history and plant inulin production.</title>
        <authorList>
            <person name="Fan W."/>
            <person name="Wang S."/>
            <person name="Wang H."/>
            <person name="Wang A."/>
            <person name="Jiang F."/>
            <person name="Liu H."/>
            <person name="Zhao H."/>
            <person name="Xu D."/>
            <person name="Zhang Y."/>
        </authorList>
    </citation>
    <scope>NUCLEOTIDE SEQUENCE [LARGE SCALE GENOMIC DNA]</scope>
    <source>
        <strain evidence="2">cv. Yunnan</strain>
        <tissue evidence="1">Leaves</tissue>
    </source>
</reference>
<keyword evidence="2" id="KW-1185">Reference proteome</keyword>
<evidence type="ECO:0000313" key="2">
    <source>
        <dbReference type="Proteomes" id="UP001056120"/>
    </source>
</evidence>
<dbReference type="Proteomes" id="UP001056120">
    <property type="component" value="Linkage Group LG06"/>
</dbReference>
<reference evidence="2" key="1">
    <citation type="journal article" date="2022" name="Mol. Ecol. Resour.">
        <title>The genomes of chicory, endive, great burdock and yacon provide insights into Asteraceae palaeo-polyploidization history and plant inulin production.</title>
        <authorList>
            <person name="Fan W."/>
            <person name="Wang S."/>
            <person name="Wang H."/>
            <person name="Wang A."/>
            <person name="Jiang F."/>
            <person name="Liu H."/>
            <person name="Zhao H."/>
            <person name="Xu D."/>
            <person name="Zhang Y."/>
        </authorList>
    </citation>
    <scope>NUCLEOTIDE SEQUENCE [LARGE SCALE GENOMIC DNA]</scope>
    <source>
        <strain evidence="2">cv. Yunnan</strain>
    </source>
</reference>
<evidence type="ECO:0000313" key="1">
    <source>
        <dbReference type="EMBL" id="KAI3814345.1"/>
    </source>
</evidence>
<accession>A0ACB9J3I4</accession>